<feature type="domain" description="MaoC-like" evidence="3">
    <location>
        <begin position="90"/>
        <end position="184"/>
    </location>
</feature>
<dbReference type="Gene3D" id="2.40.128.700">
    <property type="match status" value="1"/>
</dbReference>
<dbReference type="EMBL" id="MCFD01000012">
    <property type="protein sequence ID" value="ORX67687.1"/>
    <property type="molecule type" value="Genomic_DNA"/>
</dbReference>
<dbReference type="GO" id="GO:0006633">
    <property type="term" value="P:fatty acid biosynthetic process"/>
    <property type="evidence" value="ECO:0007669"/>
    <property type="project" value="InterPro"/>
</dbReference>
<dbReference type="SUPFAM" id="SSF54637">
    <property type="entry name" value="Thioesterase/thiol ester dehydrase-isomerase"/>
    <property type="match status" value="1"/>
</dbReference>
<dbReference type="InterPro" id="IPR050830">
    <property type="entry name" value="Fungal_FAS"/>
</dbReference>
<reference evidence="4 5" key="1">
    <citation type="submission" date="2016-07" db="EMBL/GenBank/DDBJ databases">
        <title>Pervasive Adenine N6-methylation of Active Genes in Fungi.</title>
        <authorList>
            <consortium name="DOE Joint Genome Institute"/>
            <person name="Mondo S.J."/>
            <person name="Dannebaum R.O."/>
            <person name="Kuo R.C."/>
            <person name="Labutti K."/>
            <person name="Haridas S."/>
            <person name="Kuo A."/>
            <person name="Salamov A."/>
            <person name="Ahrendt S.R."/>
            <person name="Lipzen A."/>
            <person name="Sullivan W."/>
            <person name="Andreopoulos W.B."/>
            <person name="Clum A."/>
            <person name="Lindquist E."/>
            <person name="Daum C."/>
            <person name="Ramamoorthy G.K."/>
            <person name="Gryganskyi A."/>
            <person name="Culley D."/>
            <person name="Magnuson J.K."/>
            <person name="James T.Y."/>
            <person name="O'Malley M.A."/>
            <person name="Stajich J.E."/>
            <person name="Spatafora J.W."/>
            <person name="Visel A."/>
            <person name="Grigoriev I.V."/>
        </authorList>
    </citation>
    <scope>NUCLEOTIDE SEQUENCE [LARGE SCALE GENOMIC DNA]</scope>
    <source>
        <strain evidence="4 5">ATCC 12442</strain>
    </source>
</reference>
<dbReference type="InterPro" id="IPR029069">
    <property type="entry name" value="HotDog_dom_sf"/>
</dbReference>
<accession>A0A1Y1W2L1</accession>
<proteinExistence type="predicted"/>
<evidence type="ECO:0000256" key="1">
    <source>
        <dbReference type="ARBA" id="ARBA00022679"/>
    </source>
</evidence>
<dbReference type="Gene3D" id="3.40.366.10">
    <property type="entry name" value="Malonyl-Coenzyme A Acyl Carrier Protein, domain 2"/>
    <property type="match status" value="1"/>
</dbReference>
<keyword evidence="5" id="KW-1185">Reference proteome</keyword>
<protein>
    <recommendedName>
        <fullName evidence="3">MaoC-like domain-containing protein</fullName>
    </recommendedName>
</protein>
<dbReference type="InterPro" id="IPR016035">
    <property type="entry name" value="Acyl_Trfase/lysoPLipase"/>
</dbReference>
<sequence>MENSPAKLTAGSTVEFVLDTRCRFRSDGYYASVSIAGPVFAVLDGDKRVHIANVDYQAADVNGNAVAAYLAKSSVDQRSGILRPIWSAGEYARVSGDYNPIHLSSQIASYVGLSRPIVHGMWVSAATRAVVERYAAGGDPARFRSFKTEFVGMVFPGDALDVELSHVGMKDGFMLFEGRTVNQHQRCCFDLSRQRLSKPKTAYLFTGQGAQFVDMGMDLYAKSPCLPRNVWDRAEKHMFDNNPKKFHVHFGGAAGKKCLAIISTCPSEIQGASSQLFARIVPKATKFTYYSDQWATGMQRSLRTAYSTGTGACAFAGHSLGELCSLAAIGKIVSVEAAVELAFFRGLIPTHIG</sequence>
<dbReference type="InterPro" id="IPR002539">
    <property type="entry name" value="MaoC-like_dom"/>
</dbReference>
<organism evidence="4 5">
    <name type="scientific">Linderina pennispora</name>
    <dbReference type="NCBI Taxonomy" id="61395"/>
    <lineage>
        <taxon>Eukaryota</taxon>
        <taxon>Fungi</taxon>
        <taxon>Fungi incertae sedis</taxon>
        <taxon>Zoopagomycota</taxon>
        <taxon>Kickxellomycotina</taxon>
        <taxon>Kickxellomycetes</taxon>
        <taxon>Kickxellales</taxon>
        <taxon>Kickxellaceae</taxon>
        <taxon>Linderina</taxon>
    </lineage>
</organism>
<name>A0A1Y1W2L1_9FUNG</name>
<evidence type="ECO:0000313" key="4">
    <source>
        <dbReference type="EMBL" id="ORX67687.1"/>
    </source>
</evidence>
<evidence type="ECO:0000259" key="3">
    <source>
        <dbReference type="Pfam" id="PF01575"/>
    </source>
</evidence>
<evidence type="ECO:0000313" key="5">
    <source>
        <dbReference type="Proteomes" id="UP000193922"/>
    </source>
</evidence>
<dbReference type="PRINTS" id="PR01483">
    <property type="entry name" value="FASYNTHASE"/>
</dbReference>
<dbReference type="InterPro" id="IPR003965">
    <property type="entry name" value="Fatty_acid_synthase"/>
</dbReference>
<dbReference type="STRING" id="61395.A0A1Y1W2L1"/>
<dbReference type="GO" id="GO:0016787">
    <property type="term" value="F:hydrolase activity"/>
    <property type="evidence" value="ECO:0007669"/>
    <property type="project" value="UniProtKB-KW"/>
</dbReference>
<gene>
    <name evidence="4" type="ORF">DL89DRAFT_285687</name>
</gene>
<dbReference type="PANTHER" id="PTHR10982:SF21">
    <property type="entry name" value="FATTY ACID SYNTHASE SUBUNIT BETA"/>
    <property type="match status" value="1"/>
</dbReference>
<keyword evidence="2" id="KW-0378">Hydrolase</keyword>
<dbReference type="RefSeq" id="XP_040741574.1">
    <property type="nucleotide sequence ID" value="XM_040889832.1"/>
</dbReference>
<keyword evidence="1" id="KW-0808">Transferase</keyword>
<dbReference type="AlphaFoldDB" id="A0A1Y1W2L1"/>
<dbReference type="GO" id="GO:0005835">
    <property type="term" value="C:fatty acid synthase complex"/>
    <property type="evidence" value="ECO:0007669"/>
    <property type="project" value="InterPro"/>
</dbReference>
<dbReference type="OrthoDB" id="4251012at2759"/>
<dbReference type="InterPro" id="IPR001227">
    <property type="entry name" value="Ac_transferase_dom_sf"/>
</dbReference>
<dbReference type="Pfam" id="PF01575">
    <property type="entry name" value="MaoC_dehydratas"/>
    <property type="match status" value="1"/>
</dbReference>
<dbReference type="Gene3D" id="3.10.129.10">
    <property type="entry name" value="Hotdog Thioesterase"/>
    <property type="match status" value="1"/>
</dbReference>
<dbReference type="Proteomes" id="UP000193922">
    <property type="component" value="Unassembled WGS sequence"/>
</dbReference>
<dbReference type="Pfam" id="PF22235">
    <property type="entry name" value="FAS1_thioest_ins"/>
    <property type="match status" value="1"/>
</dbReference>
<dbReference type="SUPFAM" id="SSF52151">
    <property type="entry name" value="FabD/lysophospholipase-like"/>
    <property type="match status" value="1"/>
</dbReference>
<dbReference type="GeneID" id="63806480"/>
<dbReference type="GO" id="GO:0004312">
    <property type="term" value="F:fatty acid synthase activity"/>
    <property type="evidence" value="ECO:0007669"/>
    <property type="project" value="InterPro"/>
</dbReference>
<dbReference type="PANTHER" id="PTHR10982">
    <property type="entry name" value="MALONYL COA-ACYL CARRIER PROTEIN TRANSACYLASE"/>
    <property type="match status" value="1"/>
</dbReference>
<comment type="caution">
    <text evidence="4">The sequence shown here is derived from an EMBL/GenBank/DDBJ whole genome shotgun (WGS) entry which is preliminary data.</text>
</comment>
<evidence type="ECO:0000256" key="2">
    <source>
        <dbReference type="ARBA" id="ARBA00022801"/>
    </source>
</evidence>